<gene>
    <name evidence="1" type="ORF">GLOINDRAFT_22346</name>
</gene>
<proteinExistence type="predicted"/>
<reference evidence="1" key="1">
    <citation type="submission" date="2013-07" db="EMBL/GenBank/DDBJ databases">
        <title>The genome of an arbuscular mycorrhizal fungus provides insights into the evolution of the oldest plant symbiosis.</title>
        <authorList>
            <consortium name="DOE Joint Genome Institute"/>
            <person name="Tisserant E."/>
            <person name="Malbreil M."/>
            <person name="Kuo A."/>
            <person name="Kohler A."/>
            <person name="Symeonidi A."/>
            <person name="Balestrini R."/>
            <person name="Charron P."/>
            <person name="Duensing N."/>
            <person name="Frei-dit-Frey N."/>
            <person name="Gianinazzi-Pearson V."/>
            <person name="Gilbert B."/>
            <person name="Handa Y."/>
            <person name="Hijri M."/>
            <person name="Kaul R."/>
            <person name="Kawaguchi M."/>
            <person name="Krajinski F."/>
            <person name="Lammers P."/>
            <person name="Lapierre D."/>
            <person name="Masclaux F.G."/>
            <person name="Murat C."/>
            <person name="Morin E."/>
            <person name="Ndikumana S."/>
            <person name="Pagni M."/>
            <person name="Petitpierre D."/>
            <person name="Requena N."/>
            <person name="Rosikiewicz P."/>
            <person name="Riley R."/>
            <person name="Saito K."/>
            <person name="San Clemente H."/>
            <person name="Shapiro H."/>
            <person name="van Tuinen D."/>
            <person name="Becard G."/>
            <person name="Bonfante P."/>
            <person name="Paszkowski U."/>
            <person name="Shachar-Hill Y."/>
            <person name="Young J.P."/>
            <person name="Sanders I.R."/>
            <person name="Henrissat B."/>
            <person name="Rensing S.A."/>
            <person name="Grigoriev I.V."/>
            <person name="Corradi N."/>
            <person name="Roux C."/>
            <person name="Martin F."/>
        </authorList>
    </citation>
    <scope>NUCLEOTIDE SEQUENCE</scope>
    <source>
        <strain evidence="1">DAOM 197198</strain>
    </source>
</reference>
<name>U9UE84_RHIID</name>
<organism evidence="1">
    <name type="scientific">Rhizophagus irregularis (strain DAOM 181602 / DAOM 197198 / MUCL 43194)</name>
    <name type="common">Arbuscular mycorrhizal fungus</name>
    <name type="synonym">Glomus intraradices</name>
    <dbReference type="NCBI Taxonomy" id="747089"/>
    <lineage>
        <taxon>Eukaryota</taxon>
        <taxon>Fungi</taxon>
        <taxon>Fungi incertae sedis</taxon>
        <taxon>Mucoromycota</taxon>
        <taxon>Glomeromycotina</taxon>
        <taxon>Glomeromycetes</taxon>
        <taxon>Glomerales</taxon>
        <taxon>Glomeraceae</taxon>
        <taxon>Rhizophagus</taxon>
    </lineage>
</organism>
<accession>U9UE84</accession>
<dbReference type="AlphaFoldDB" id="U9UE84"/>
<sequence>MVEYNALYHVGRTLFWLPSRKFISTKIVACNDVILRVLLVLVVSLIKSSSNNLLFA</sequence>
<evidence type="ECO:0000313" key="1">
    <source>
        <dbReference type="EMBL" id="ESA16878.1"/>
    </source>
</evidence>
<protein>
    <submittedName>
        <fullName evidence="1">Uncharacterized protein</fullName>
    </submittedName>
</protein>
<dbReference type="EMBL" id="KI280651">
    <property type="protein sequence ID" value="ESA16878.1"/>
    <property type="molecule type" value="Genomic_DNA"/>
</dbReference>
<dbReference type="HOGENOM" id="CLU_3015317_0_0_1"/>